<gene>
    <name evidence="2" type="ORF">FZC76_20435</name>
</gene>
<feature type="transmembrane region" description="Helical" evidence="1">
    <location>
        <begin position="104"/>
        <end position="126"/>
    </location>
</feature>
<sequence>MNKLSPIFQAIFLDKEAAEKLASSEAYNKWAFIFTFVVGICYGSVIYLRVPEEYLTFDSSILQSAVYLFLLLSGTGMVYLTRLGLTLLLWAGGKAFGGQGFMGIINRLTAFALVPSIVGLPSIVALSTGEELSIILKILLVISLLWMYFVSVRFIQISQKLNAWRAYGAVLIAFLFFSSVYYLILPPAA</sequence>
<dbReference type="EMBL" id="VTEV01000011">
    <property type="protein sequence ID" value="TYS62604.1"/>
    <property type="molecule type" value="Genomic_DNA"/>
</dbReference>
<keyword evidence="1" id="KW-0812">Transmembrane</keyword>
<dbReference type="Proteomes" id="UP000322524">
    <property type="component" value="Unassembled WGS sequence"/>
</dbReference>
<organism evidence="2 3">
    <name type="scientific">Sutcliffiella horikoshii</name>
    <dbReference type="NCBI Taxonomy" id="79883"/>
    <lineage>
        <taxon>Bacteria</taxon>
        <taxon>Bacillati</taxon>
        <taxon>Bacillota</taxon>
        <taxon>Bacilli</taxon>
        <taxon>Bacillales</taxon>
        <taxon>Bacillaceae</taxon>
        <taxon>Sutcliffiella</taxon>
    </lineage>
</organism>
<evidence type="ECO:0000256" key="1">
    <source>
        <dbReference type="SAM" id="Phobius"/>
    </source>
</evidence>
<name>A0A5D4SK53_9BACI</name>
<comment type="caution">
    <text evidence="2">The sequence shown here is derived from an EMBL/GenBank/DDBJ whole genome shotgun (WGS) entry which is preliminary data.</text>
</comment>
<dbReference type="OrthoDB" id="2427220at2"/>
<evidence type="ECO:0000313" key="3">
    <source>
        <dbReference type="Proteomes" id="UP000322524"/>
    </source>
</evidence>
<feature type="transmembrane region" description="Helical" evidence="1">
    <location>
        <begin position="164"/>
        <end position="184"/>
    </location>
</feature>
<dbReference type="RefSeq" id="WP_148990002.1">
    <property type="nucleotide sequence ID" value="NZ_VTEV01000011.1"/>
</dbReference>
<evidence type="ECO:0000313" key="2">
    <source>
        <dbReference type="EMBL" id="TYS62604.1"/>
    </source>
</evidence>
<feature type="transmembrane region" description="Helical" evidence="1">
    <location>
        <begin position="132"/>
        <end position="152"/>
    </location>
</feature>
<accession>A0A5D4SK53</accession>
<dbReference type="AlphaFoldDB" id="A0A5D4SK53"/>
<reference evidence="2 3" key="1">
    <citation type="submission" date="2019-08" db="EMBL/GenBank/DDBJ databases">
        <title>Bacillus genomes from the desert of Cuatro Cienegas, Coahuila.</title>
        <authorList>
            <person name="Olmedo-Alvarez G."/>
        </authorList>
    </citation>
    <scope>NUCLEOTIDE SEQUENCE [LARGE SCALE GENOMIC DNA]</scope>
    <source>
        <strain evidence="2 3">CH28_1T</strain>
    </source>
</reference>
<feature type="transmembrane region" description="Helical" evidence="1">
    <location>
        <begin position="68"/>
        <end position="92"/>
    </location>
</feature>
<proteinExistence type="predicted"/>
<keyword evidence="1" id="KW-1133">Transmembrane helix</keyword>
<feature type="transmembrane region" description="Helical" evidence="1">
    <location>
        <begin position="30"/>
        <end position="48"/>
    </location>
</feature>
<protein>
    <submittedName>
        <fullName evidence="2">YIP1 family protein</fullName>
    </submittedName>
</protein>
<keyword evidence="1" id="KW-0472">Membrane</keyword>